<dbReference type="Proteomes" id="UP000622317">
    <property type="component" value="Unassembled WGS sequence"/>
</dbReference>
<name>A0A927FAE5_9BACT</name>
<feature type="transmembrane region" description="Helical" evidence="1">
    <location>
        <begin position="83"/>
        <end position="103"/>
    </location>
</feature>
<keyword evidence="1" id="KW-0472">Membrane</keyword>
<comment type="caution">
    <text evidence="2">The sequence shown here is derived from an EMBL/GenBank/DDBJ whole genome shotgun (WGS) entry which is preliminary data.</text>
</comment>
<keyword evidence="1" id="KW-0812">Transmembrane</keyword>
<evidence type="ECO:0000313" key="2">
    <source>
        <dbReference type="EMBL" id="MBD5781457.1"/>
    </source>
</evidence>
<feature type="transmembrane region" description="Helical" evidence="1">
    <location>
        <begin position="21"/>
        <end position="43"/>
    </location>
</feature>
<feature type="transmembrane region" description="Helical" evidence="1">
    <location>
        <begin position="178"/>
        <end position="196"/>
    </location>
</feature>
<reference evidence="2" key="1">
    <citation type="submission" date="2020-09" db="EMBL/GenBank/DDBJ databases">
        <title>Pelagicoccus enzymogenes sp. nov. with an EPS production, isolated from marine sediment.</title>
        <authorList>
            <person name="Feng X."/>
        </authorList>
    </citation>
    <scope>NUCLEOTIDE SEQUENCE</scope>
    <source>
        <strain evidence="2">NFK12</strain>
    </source>
</reference>
<feature type="transmembrane region" description="Helical" evidence="1">
    <location>
        <begin position="203"/>
        <end position="229"/>
    </location>
</feature>
<dbReference type="AlphaFoldDB" id="A0A927FAE5"/>
<evidence type="ECO:0000256" key="1">
    <source>
        <dbReference type="SAM" id="Phobius"/>
    </source>
</evidence>
<dbReference type="EMBL" id="JACYFG010000042">
    <property type="protein sequence ID" value="MBD5781457.1"/>
    <property type="molecule type" value="Genomic_DNA"/>
</dbReference>
<keyword evidence="3" id="KW-1185">Reference proteome</keyword>
<protein>
    <submittedName>
        <fullName evidence="2">Uncharacterized protein</fullName>
    </submittedName>
</protein>
<keyword evidence="1" id="KW-1133">Transmembrane helix</keyword>
<feature type="transmembrane region" description="Helical" evidence="1">
    <location>
        <begin position="340"/>
        <end position="360"/>
    </location>
</feature>
<accession>A0A927FAE5</accession>
<evidence type="ECO:0000313" key="3">
    <source>
        <dbReference type="Proteomes" id="UP000622317"/>
    </source>
</evidence>
<proteinExistence type="predicted"/>
<dbReference type="RefSeq" id="WP_191618557.1">
    <property type="nucleotide sequence ID" value="NZ_JACYFG010000042.1"/>
</dbReference>
<gene>
    <name evidence="2" type="ORF">IEN85_18295</name>
</gene>
<sequence length="417" mass="46027">MIRHQLQETATTIPQARHSAADFLFCTTILLTFSLPTNATTPIPLGPITFELREFGYLLLPTINLLSRRSFQSPQTGTCIRPIALAIISAIIGTELLKIIVYHSSLIDCVRSLRTPLPLLSCLLLFSTGLRISPQKTWKALSASVGISFLLSLIQFATGAKTPDILLPSDTTDIDYGRIVNANASFSIIALTALLYSAKKQYLLTLLSLATVALTFSRTYLATISLALIYAGMRTPTPNRLFKIALVVTTPTLVSIIAVTSSETIANQVERRIVSIIIQEQTIQGSAIDGNRDIIYNGILDKLKEGKWFIGLPFEEHIFEREEFNAVTKLRITDTSAANIVLLHGILPLTLYALLLGLLFSSSKSAEFRVALTLLTIASLNIDSLYRHNSVFFISAYYFYVKFKPSTRNAFCQKPAT</sequence>
<feature type="transmembrane region" description="Helical" evidence="1">
    <location>
        <begin position="241"/>
        <end position="262"/>
    </location>
</feature>
<organism evidence="2 3">
    <name type="scientific">Pelagicoccus enzymogenes</name>
    <dbReference type="NCBI Taxonomy" id="2773457"/>
    <lineage>
        <taxon>Bacteria</taxon>
        <taxon>Pseudomonadati</taxon>
        <taxon>Verrucomicrobiota</taxon>
        <taxon>Opitutia</taxon>
        <taxon>Puniceicoccales</taxon>
        <taxon>Pelagicoccaceae</taxon>
        <taxon>Pelagicoccus</taxon>
    </lineage>
</organism>
<feature type="transmembrane region" description="Helical" evidence="1">
    <location>
        <begin position="140"/>
        <end position="158"/>
    </location>
</feature>